<dbReference type="Pfam" id="PF01042">
    <property type="entry name" value="Ribonuc_L-PSP"/>
    <property type="match status" value="1"/>
</dbReference>
<dbReference type="InterPro" id="IPR006175">
    <property type="entry name" value="YjgF/YER057c/UK114"/>
</dbReference>
<organism evidence="1 2">
    <name type="scientific">Olivibacter domesticus</name>
    <name type="common">Pseudosphingobacterium domesticum</name>
    <dbReference type="NCBI Taxonomy" id="407022"/>
    <lineage>
        <taxon>Bacteria</taxon>
        <taxon>Pseudomonadati</taxon>
        <taxon>Bacteroidota</taxon>
        <taxon>Sphingobacteriia</taxon>
        <taxon>Sphingobacteriales</taxon>
        <taxon>Sphingobacteriaceae</taxon>
        <taxon>Olivibacter</taxon>
    </lineage>
</organism>
<keyword evidence="2" id="KW-1185">Reference proteome</keyword>
<dbReference type="Proteomes" id="UP000199421">
    <property type="component" value="Unassembled WGS sequence"/>
</dbReference>
<dbReference type="PANTHER" id="PTHR43857:SF1">
    <property type="entry name" value="YJGH FAMILY PROTEIN"/>
    <property type="match status" value="1"/>
</dbReference>
<dbReference type="InterPro" id="IPR035959">
    <property type="entry name" value="RutC-like_sf"/>
</dbReference>
<name>A0A1H7WN72_OLID1</name>
<dbReference type="STRING" id="407022.SAMN05661044_04566"/>
<gene>
    <name evidence="1" type="ORF">SAMN05661044_04566</name>
</gene>
<reference evidence="2" key="1">
    <citation type="submission" date="2016-10" db="EMBL/GenBank/DDBJ databases">
        <authorList>
            <person name="Varghese N."/>
            <person name="Submissions S."/>
        </authorList>
    </citation>
    <scope>NUCLEOTIDE SEQUENCE [LARGE SCALE GENOMIC DNA]</scope>
    <source>
        <strain evidence="2">DSM 18733</strain>
    </source>
</reference>
<evidence type="ECO:0000313" key="2">
    <source>
        <dbReference type="Proteomes" id="UP000199421"/>
    </source>
</evidence>
<evidence type="ECO:0000313" key="1">
    <source>
        <dbReference type="EMBL" id="SEM22509.1"/>
    </source>
</evidence>
<dbReference type="PANTHER" id="PTHR43857">
    <property type="entry name" value="BLR7761 PROTEIN"/>
    <property type="match status" value="1"/>
</dbReference>
<protein>
    <submittedName>
        <fullName evidence="1">Enamine deaminase RidA, house cleaning of reactive enamine intermediates, YjgF/YER057c/UK114 family</fullName>
    </submittedName>
</protein>
<dbReference type="CDD" id="cd00448">
    <property type="entry name" value="YjgF_YER057c_UK114_family"/>
    <property type="match status" value="1"/>
</dbReference>
<dbReference type="Gene3D" id="3.30.1330.40">
    <property type="entry name" value="RutC-like"/>
    <property type="match status" value="1"/>
</dbReference>
<sequence>MIIMRKLTSQTNQLSLIVLLMALTFTIQSCEHKDKESTKEATDEVIVETEKPEYFYLRPEFEKAQGYTHAVKVGDIIRISGAVSMDDKGNAKNIGDLGQQMRNCYADLEKILNHYGCTFDDVIVENIFTTNMPAFLKNAAYRNKIYTKQFPTGNWVGVKELVIPDIMIEIGLEVYKPD</sequence>
<dbReference type="AlphaFoldDB" id="A0A1H7WN72"/>
<dbReference type="PROSITE" id="PS51257">
    <property type="entry name" value="PROKAR_LIPOPROTEIN"/>
    <property type="match status" value="1"/>
</dbReference>
<dbReference type="EMBL" id="FOAF01000009">
    <property type="protein sequence ID" value="SEM22509.1"/>
    <property type="molecule type" value="Genomic_DNA"/>
</dbReference>
<accession>A0A1H7WN72</accession>
<dbReference type="SUPFAM" id="SSF55298">
    <property type="entry name" value="YjgF-like"/>
    <property type="match status" value="1"/>
</dbReference>
<proteinExistence type="predicted"/>